<accession>A0A916EDX8</accession>
<gene>
    <name evidence="2" type="ORF">CHRIB12_LOCUS18420</name>
</gene>
<feature type="region of interest" description="Disordered" evidence="1">
    <location>
        <begin position="1"/>
        <end position="20"/>
    </location>
</feature>
<feature type="compositionally biased region" description="Polar residues" evidence="1">
    <location>
        <begin position="1"/>
        <end position="12"/>
    </location>
</feature>
<protein>
    <submittedName>
        <fullName evidence="2">Uncharacterized protein</fullName>
    </submittedName>
</protein>
<proteinExistence type="predicted"/>
<evidence type="ECO:0000313" key="2">
    <source>
        <dbReference type="EMBL" id="CAB5383436.1"/>
    </source>
</evidence>
<dbReference type="AlphaFoldDB" id="A0A916EDX8"/>
<evidence type="ECO:0000256" key="1">
    <source>
        <dbReference type="SAM" id="MobiDB-lite"/>
    </source>
</evidence>
<sequence>MSTNNKQANSETSDVHDPFEHFKSFIRQANLAANDNKDDNDKPIQNERNEPTPSRTTILSVEDLNYSVKNFKFETSAACVVQ</sequence>
<evidence type="ECO:0000313" key="3">
    <source>
        <dbReference type="Proteomes" id="UP000684084"/>
    </source>
</evidence>
<dbReference type="EMBL" id="CAGKOT010000048">
    <property type="protein sequence ID" value="CAB5383436.1"/>
    <property type="molecule type" value="Genomic_DNA"/>
</dbReference>
<name>A0A916EDX8_9GLOM</name>
<comment type="caution">
    <text evidence="2">The sequence shown here is derived from an EMBL/GenBank/DDBJ whole genome shotgun (WGS) entry which is preliminary data.</text>
</comment>
<feature type="compositionally biased region" description="Basic and acidic residues" evidence="1">
    <location>
        <begin position="35"/>
        <end position="50"/>
    </location>
</feature>
<dbReference type="Proteomes" id="UP000684084">
    <property type="component" value="Unassembled WGS sequence"/>
</dbReference>
<feature type="region of interest" description="Disordered" evidence="1">
    <location>
        <begin position="27"/>
        <end position="55"/>
    </location>
</feature>
<organism evidence="2 3">
    <name type="scientific">Rhizophagus irregularis</name>
    <dbReference type="NCBI Taxonomy" id="588596"/>
    <lineage>
        <taxon>Eukaryota</taxon>
        <taxon>Fungi</taxon>
        <taxon>Fungi incertae sedis</taxon>
        <taxon>Mucoromycota</taxon>
        <taxon>Glomeromycotina</taxon>
        <taxon>Glomeromycetes</taxon>
        <taxon>Glomerales</taxon>
        <taxon>Glomeraceae</taxon>
        <taxon>Rhizophagus</taxon>
    </lineage>
</organism>
<reference evidence="2" key="1">
    <citation type="submission" date="2020-05" db="EMBL/GenBank/DDBJ databases">
        <authorList>
            <person name="Rincon C."/>
            <person name="Sanders R I."/>
            <person name="Robbins C."/>
            <person name="Chaturvedi A."/>
        </authorList>
    </citation>
    <scope>NUCLEOTIDE SEQUENCE</scope>
    <source>
        <strain evidence="2">CHB12</strain>
    </source>
</reference>